<organism evidence="9 10">
    <name type="scientific">Komagataella phaffii (strain GS115 / ATCC 20864)</name>
    <name type="common">Yeast</name>
    <name type="synonym">Pichia pastoris</name>
    <dbReference type="NCBI Taxonomy" id="644223"/>
    <lineage>
        <taxon>Eukaryota</taxon>
        <taxon>Fungi</taxon>
        <taxon>Dikarya</taxon>
        <taxon>Ascomycota</taxon>
        <taxon>Saccharomycotina</taxon>
        <taxon>Pichiomycetes</taxon>
        <taxon>Pichiales</taxon>
        <taxon>Pichiaceae</taxon>
        <taxon>Komagataella</taxon>
    </lineage>
</organism>
<evidence type="ECO:0000256" key="1">
    <source>
        <dbReference type="ARBA" id="ARBA00007447"/>
    </source>
</evidence>
<dbReference type="Gene3D" id="2.40.70.10">
    <property type="entry name" value="Acid Proteases"/>
    <property type="match status" value="2"/>
</dbReference>
<sequence length="612" mass="66471">MLVAVALVLLLSTGYAGIVAIDTEYEFTIGFLSTIEIGFPPQSITAQWDTGSSDLLVNSVTNSQCAQDGCSFGAFAFNKSTTYSNITNPNNLHVQFSFASGSVVDDKLVSDTIFVDSKVIPRFNFALVSKGDLYGDNIFGIGPRGNQGTFDSNGTPAFYDSFPYHLKALGLIKRLAYSFYTGPTQGKVVFGGVDHGKYDGCLEKLEIVHDSAFYTLLEAIDADDTSVLDEQIHVLFDTGTALTLFPSFIAEQLADFLKATYSDEYNTFVVPCDQDFDFEYLHFGFRNIKLSVRFKDLFLVIDDSVCAVGFDQGADANKITFGSSLLRNYYTLYDLDSKEILIADVKPDGPDDIEILSGPVQRICDEKGVSSTSLWSSLSIESTIEPDTFTTKPSISQTRYSTSSIGPQNISNSLGEYPSVSVTLSEHHNTTSIASNSSLEGKPATPTVTDQSYQNNKTTSTVIAVNLITHSTTHSTTHSPTYSTTHSSNGSRSTLEYTSTKESSVKMPCALIISDTIPYNASGGNSSYGSLISTSTVNNVEENNSNTVRPRKRQTFVSGTTSTILLYSSTTTQAYQMLSSTSIPRPSIKASSNAGSRKTSKTLLTFIILYIF</sequence>
<dbReference type="OMA" id="FGCKEAT"/>
<dbReference type="Pfam" id="PF00026">
    <property type="entry name" value="Asp"/>
    <property type="match status" value="1"/>
</dbReference>
<dbReference type="InterPro" id="IPR001969">
    <property type="entry name" value="Aspartic_peptidase_AS"/>
</dbReference>
<feature type="signal peptide" evidence="7">
    <location>
        <begin position="1"/>
        <end position="16"/>
    </location>
</feature>
<name>C4R5T4_KOMPG</name>
<dbReference type="SMR" id="C4R5T4"/>
<dbReference type="PROSITE" id="PS00141">
    <property type="entry name" value="ASP_PROTEASE"/>
    <property type="match status" value="1"/>
</dbReference>
<dbReference type="PANTHER" id="PTHR47966:SF51">
    <property type="entry name" value="BETA-SITE APP-CLEAVING ENZYME, ISOFORM A-RELATED"/>
    <property type="match status" value="1"/>
</dbReference>
<protein>
    <submittedName>
        <fullName evidence="9">Aspartic protease, attached to the plasma membrane via a glycosylphosphatidylinositol (GPI) anchor</fullName>
    </submittedName>
</protein>
<evidence type="ECO:0000259" key="8">
    <source>
        <dbReference type="PROSITE" id="PS51767"/>
    </source>
</evidence>
<dbReference type="Proteomes" id="UP000000314">
    <property type="component" value="Chromosome 3"/>
</dbReference>
<feature type="chain" id="PRO_5009950933" evidence="7">
    <location>
        <begin position="17"/>
        <end position="612"/>
    </location>
</feature>
<evidence type="ECO:0000256" key="5">
    <source>
        <dbReference type="RuleBase" id="RU000454"/>
    </source>
</evidence>
<evidence type="ECO:0000256" key="2">
    <source>
        <dbReference type="ARBA" id="ARBA00022729"/>
    </source>
</evidence>
<evidence type="ECO:0000313" key="9">
    <source>
        <dbReference type="EMBL" id="CAY70920.1"/>
    </source>
</evidence>
<dbReference type="SUPFAM" id="SSF50630">
    <property type="entry name" value="Acid proteases"/>
    <property type="match status" value="1"/>
</dbReference>
<accession>C4R5T4</accession>
<dbReference type="eggNOG" id="KOG1339">
    <property type="taxonomic scope" value="Eukaryota"/>
</dbReference>
<dbReference type="GO" id="GO:0004190">
    <property type="term" value="F:aspartic-type endopeptidase activity"/>
    <property type="evidence" value="ECO:0007669"/>
    <property type="project" value="UniProtKB-KW"/>
</dbReference>
<dbReference type="GeneID" id="8200353"/>
<feature type="compositionally biased region" description="Low complexity" evidence="6">
    <location>
        <begin position="471"/>
        <end position="488"/>
    </location>
</feature>
<gene>
    <name evidence="9" type="ordered locus">PAS_chr3_0866</name>
</gene>
<keyword evidence="3 5" id="KW-0064">Aspartyl protease</keyword>
<keyword evidence="5" id="KW-0378">Hydrolase</keyword>
<dbReference type="GO" id="GO:0005576">
    <property type="term" value="C:extracellular region"/>
    <property type="evidence" value="ECO:0007669"/>
    <property type="project" value="UniProtKB-ARBA"/>
</dbReference>
<dbReference type="PANTHER" id="PTHR47966">
    <property type="entry name" value="BETA-SITE APP-CLEAVING ENZYME, ISOFORM A-RELATED"/>
    <property type="match status" value="1"/>
</dbReference>
<feature type="region of interest" description="Disordered" evidence="6">
    <location>
        <begin position="471"/>
        <end position="494"/>
    </location>
</feature>
<evidence type="ECO:0000256" key="3">
    <source>
        <dbReference type="ARBA" id="ARBA00022750"/>
    </source>
</evidence>
<dbReference type="PROSITE" id="PS51767">
    <property type="entry name" value="PEPTIDASE_A1"/>
    <property type="match status" value="1"/>
</dbReference>
<dbReference type="InterPro" id="IPR033121">
    <property type="entry name" value="PEPTIDASE_A1"/>
</dbReference>
<feature type="region of interest" description="Disordered" evidence="6">
    <location>
        <begin position="431"/>
        <end position="452"/>
    </location>
</feature>
<evidence type="ECO:0000256" key="4">
    <source>
        <dbReference type="ARBA" id="ARBA00023157"/>
    </source>
</evidence>
<keyword evidence="5 9" id="KW-0645">Protease</keyword>
<dbReference type="EMBL" id="FN392321">
    <property type="protein sequence ID" value="CAY70920.1"/>
    <property type="molecule type" value="Genomic_DNA"/>
</dbReference>
<dbReference type="InParanoid" id="C4R5T4"/>
<dbReference type="RefSeq" id="XP_002493099.1">
    <property type="nucleotide sequence ID" value="XM_002493054.1"/>
</dbReference>
<feature type="region of interest" description="Disordered" evidence="6">
    <location>
        <begin position="390"/>
        <end position="412"/>
    </location>
</feature>
<dbReference type="InterPro" id="IPR001461">
    <property type="entry name" value="Aspartic_peptidase_A1"/>
</dbReference>
<comment type="similarity">
    <text evidence="1 5">Belongs to the peptidase A1 family.</text>
</comment>
<reference evidence="9 10" key="1">
    <citation type="journal article" date="2009" name="Nat. Biotechnol.">
        <title>Genome sequence of the recombinant protein production host Pichia pastoris.</title>
        <authorList>
            <person name="De Schutter K."/>
            <person name="Lin Y.C."/>
            <person name="Tiels P."/>
            <person name="Van Hecke A."/>
            <person name="Glinka S."/>
            <person name="Weber-Lehmann J."/>
            <person name="Rouze P."/>
            <person name="Van de Peer Y."/>
            <person name="Callewaert N."/>
        </authorList>
    </citation>
    <scope>NUCLEOTIDE SEQUENCE [LARGE SCALE GENOMIC DNA]</scope>
    <source>
        <strain evidence="10">GS115 / ATCC 20864</strain>
    </source>
</reference>
<dbReference type="GO" id="GO:0006508">
    <property type="term" value="P:proteolysis"/>
    <property type="evidence" value="ECO:0007669"/>
    <property type="project" value="UniProtKB-KW"/>
</dbReference>
<keyword evidence="4" id="KW-1015">Disulfide bond</keyword>
<dbReference type="KEGG" id="ppa:PAS_chr3_0866"/>
<keyword evidence="2 7" id="KW-0732">Signal</keyword>
<dbReference type="InterPro" id="IPR021109">
    <property type="entry name" value="Peptidase_aspartic_dom_sf"/>
</dbReference>
<feature type="domain" description="Peptidase A1" evidence="8">
    <location>
        <begin position="31"/>
        <end position="343"/>
    </location>
</feature>
<dbReference type="PRINTS" id="PR00792">
    <property type="entry name" value="PEPSIN"/>
</dbReference>
<dbReference type="AlphaFoldDB" id="C4R5T4"/>
<evidence type="ECO:0000256" key="6">
    <source>
        <dbReference type="SAM" id="MobiDB-lite"/>
    </source>
</evidence>
<proteinExistence type="inferred from homology"/>
<dbReference type="HOGENOM" id="CLU_446251_0_0_1"/>
<evidence type="ECO:0000313" key="10">
    <source>
        <dbReference type="Proteomes" id="UP000000314"/>
    </source>
</evidence>
<dbReference type="OrthoDB" id="771136at2759"/>
<keyword evidence="10" id="KW-1185">Reference proteome</keyword>
<evidence type="ECO:0000256" key="7">
    <source>
        <dbReference type="SAM" id="SignalP"/>
    </source>
</evidence>